<keyword evidence="3" id="KW-1185">Reference proteome</keyword>
<dbReference type="PANTHER" id="PTHR31043">
    <property type="entry name" value="NEPHROCYSTIN-4"/>
    <property type="match status" value="1"/>
</dbReference>
<evidence type="ECO:0000259" key="2">
    <source>
        <dbReference type="Pfam" id="PF26186"/>
    </source>
</evidence>
<dbReference type="GO" id="GO:0097730">
    <property type="term" value="C:non-motile cilium"/>
    <property type="evidence" value="ECO:0007669"/>
    <property type="project" value="InterPro"/>
</dbReference>
<evidence type="ECO:0000256" key="1">
    <source>
        <dbReference type="SAM" id="MobiDB-lite"/>
    </source>
</evidence>
<organism evidence="3 4">
    <name type="scientific">Meloidogyne hapla</name>
    <name type="common">Root-knot nematode worm</name>
    <dbReference type="NCBI Taxonomy" id="6305"/>
    <lineage>
        <taxon>Eukaryota</taxon>
        <taxon>Metazoa</taxon>
        <taxon>Ecdysozoa</taxon>
        <taxon>Nematoda</taxon>
        <taxon>Chromadorea</taxon>
        <taxon>Rhabditida</taxon>
        <taxon>Tylenchina</taxon>
        <taxon>Tylenchomorpha</taxon>
        <taxon>Tylenchoidea</taxon>
        <taxon>Meloidogynidae</taxon>
        <taxon>Meloidogyninae</taxon>
        <taxon>Meloidogyne</taxon>
    </lineage>
</organism>
<feature type="domain" description="NPHP4 C2-like" evidence="2">
    <location>
        <begin position="576"/>
        <end position="721"/>
    </location>
</feature>
<sequence>MRATRCYRSESTALALENSPHWKDSLHILELDIIEFKQLPEGNYFLNVCFYNFRSRCFVGNQLAVDCVSNASHINIKQNIVACSCADSDSVIVIELANCDKMSLGWTVISQRDVVEQMGPITHDTTSGYKPMLQRFPIFAGSCRVLLLASSLDQVQPNLRRTDAVLSAHKRLCTTPINTSLPLFYFAPESFVNTESALPKIRAILDNILLSFSNGNQSLCDSFMLNLLSREFYYALNEKSSHGEPLSNLRILERRLRIGAHNGLLFLEEPICLLLERLPFSSAHDDALNVLSSLKRCSSTSENVDFGVRQCIRFNSLPVQPELAIVFQLLYLVACPSSNKDLVTNVRLIRVAWATWSPFSDGRVQSKPVDTISLQLVGGPRLSPFPKGSCFRDLSTLPSSSGPPQRAQLSSNRVHIDIHFNFAPLTDLIEDDISTPEPSHIPFNRLVQPLTPPQPDSKVQDLSSPYTSKSPERNLEVITVADLEIMEKDSLLRPTKIHSEKPLVIQVQKSESYGAIFFELPLGRIRALPRTLFPKLTKFPPITSSRGPSLQTVDVDTQNGKHPDMDLEFRERRWPSSEFCLQFLAYSPTSFPQAQTPSKLFFTFQFYRFHTFVTESLSTDCNEDGDTPQPLLFWRQDAQQDRQQPGLTLRFVIDGSQQQDFCTYLLERHLILHIWEADSIFHLGVASIPLKHLLRQGSSGVQCSLQCQVFQAGFPPDLSSSQGPALNGLLFLRLANIGLSAVTAINMKNSSTVIKRVRQLNKTQETPLEHFMALQRIDFAQRASQLFGPKDHLKILEWNRMKESEETRELGDVFVKGDRKSEKFIFAEELAAYRALRRESKAHALLKAVRNIDYILILRPIHSSNELKYLQKQHNDIYKIGAFDEINLQPGSDSSRLCWRIGLRSMEHLDLPIRFDAGLDDIFENASKQQCISGDCRLFVRKLPSGSPLAIFELNYSIWRPFLAHHLRWFTEECRKLVRAVPLSNSFGFIRCSDPTCQIGETPHIRDLIIFFYDERFGPINLKAVWRISIHSFRRLHSETVQGQPIRIPLHFGENDLLSAPRGELIRLFGSPPLHSHFLPGPVFPASQMSVQPAILLNLQQIGRLHLLVNAVLATAQQIISQWLITLSVGRPNITKTFQVIVPAQVQSVVHKRIPLDNPLAIERKFKLTSSDPNIIYVPTPSPPPIPPNSALPVQLDIQPIPSESRPTQRQVLLFVQDSQTGNQEETFQLNIRFH</sequence>
<dbReference type="WBParaSite" id="MhA1_Contig309.frz3.fgene7">
    <property type="protein sequence ID" value="MhA1_Contig309.frz3.fgene7"/>
    <property type="gene ID" value="MhA1_Contig309.frz3.fgene7"/>
</dbReference>
<accession>A0A1I8BLI0</accession>
<reference evidence="4" key="1">
    <citation type="submission" date="2016-11" db="UniProtKB">
        <authorList>
            <consortium name="WormBaseParasite"/>
        </authorList>
    </citation>
    <scope>IDENTIFICATION</scope>
</reference>
<dbReference type="GO" id="GO:0090090">
    <property type="term" value="P:negative regulation of canonical Wnt signaling pathway"/>
    <property type="evidence" value="ECO:0007669"/>
    <property type="project" value="InterPro"/>
</dbReference>
<dbReference type="Pfam" id="PF26186">
    <property type="entry name" value="NPHP4_C2_3rd"/>
    <property type="match status" value="1"/>
</dbReference>
<dbReference type="Proteomes" id="UP000095281">
    <property type="component" value="Unplaced"/>
</dbReference>
<evidence type="ECO:0000313" key="3">
    <source>
        <dbReference type="Proteomes" id="UP000095281"/>
    </source>
</evidence>
<protein>
    <submittedName>
        <fullName evidence="4">C2 domain-containing protein</fullName>
    </submittedName>
</protein>
<proteinExistence type="predicted"/>
<feature type="compositionally biased region" description="Polar residues" evidence="1">
    <location>
        <begin position="460"/>
        <end position="469"/>
    </location>
</feature>
<dbReference type="PANTHER" id="PTHR31043:SF3">
    <property type="entry name" value="NEPHROCYSTIN-4"/>
    <property type="match status" value="1"/>
</dbReference>
<name>A0A1I8BLI0_MELHA</name>
<dbReference type="AlphaFoldDB" id="A0A1I8BLI0"/>
<dbReference type="InterPro" id="IPR058765">
    <property type="entry name" value="NPHP4_C2-like"/>
</dbReference>
<evidence type="ECO:0000313" key="4">
    <source>
        <dbReference type="WBParaSite" id="MhA1_Contig309.frz3.fgene7"/>
    </source>
</evidence>
<dbReference type="InterPro" id="IPR029775">
    <property type="entry name" value="NPHP4"/>
</dbReference>
<dbReference type="OMA" id="PLENINH"/>
<dbReference type="GO" id="GO:0005856">
    <property type="term" value="C:cytoskeleton"/>
    <property type="evidence" value="ECO:0007669"/>
    <property type="project" value="InterPro"/>
</dbReference>
<feature type="region of interest" description="Disordered" evidence="1">
    <location>
        <begin position="440"/>
        <end position="471"/>
    </location>
</feature>